<feature type="chain" id="PRO_5011516296" evidence="2">
    <location>
        <begin position="21"/>
        <end position="278"/>
    </location>
</feature>
<keyword evidence="1" id="KW-0812">Transmembrane</keyword>
<evidence type="ECO:0000259" key="3">
    <source>
        <dbReference type="Pfam" id="PF05099"/>
    </source>
</evidence>
<dbReference type="InterPro" id="IPR007791">
    <property type="entry name" value="DjlA_N"/>
</dbReference>
<evidence type="ECO:0000256" key="1">
    <source>
        <dbReference type="SAM" id="Phobius"/>
    </source>
</evidence>
<evidence type="ECO:0000313" key="5">
    <source>
        <dbReference type="Proteomes" id="UP000199478"/>
    </source>
</evidence>
<feature type="signal peptide" evidence="2">
    <location>
        <begin position="1"/>
        <end position="20"/>
    </location>
</feature>
<sequence>MNRLIVAVFLYCTLSTAALAQTDAVIREPGLEFVAETLIPGADDTMMSLCYVTENLVVFGLVLTSDVQGYALASDRCNTTYDQLYPEEKIIAAQALGLISADIKPKAGNDWKHNLGIYGLLVSGCLGLIAVIIRRIKSLLGYDLRGPMRKKAALRILSAMCHMAKCDGLVDSIELTHIRTTIRRLTGRNYPTSEIIQMVSAIDMSEGLNEHHFIAFGKGLRDREKDLMMQGILSVAIASGRLIPVEHAFATELAYGLGIPGEDFRRLLDQVLATELPV</sequence>
<feature type="domain" description="Co-chaperone DjlA N-terminal" evidence="3">
    <location>
        <begin position="155"/>
        <end position="267"/>
    </location>
</feature>
<organism evidence="4 5">
    <name type="scientific">Yoonia tamlensis</name>
    <dbReference type="NCBI Taxonomy" id="390270"/>
    <lineage>
        <taxon>Bacteria</taxon>
        <taxon>Pseudomonadati</taxon>
        <taxon>Pseudomonadota</taxon>
        <taxon>Alphaproteobacteria</taxon>
        <taxon>Rhodobacterales</taxon>
        <taxon>Paracoccaceae</taxon>
        <taxon>Yoonia</taxon>
    </lineage>
</organism>
<dbReference type="CDD" id="cd07177">
    <property type="entry name" value="terB_like"/>
    <property type="match status" value="1"/>
</dbReference>
<gene>
    <name evidence="4" type="ORF">SAMN04488005_2321</name>
</gene>
<dbReference type="EMBL" id="FOYP01000001">
    <property type="protein sequence ID" value="SFR47055.1"/>
    <property type="molecule type" value="Genomic_DNA"/>
</dbReference>
<keyword evidence="2" id="KW-0732">Signal</keyword>
<keyword evidence="1" id="KW-0472">Membrane</keyword>
<evidence type="ECO:0000313" key="4">
    <source>
        <dbReference type="EMBL" id="SFR47055.1"/>
    </source>
</evidence>
<dbReference type="Gene3D" id="1.10.3680.10">
    <property type="entry name" value="TerB-like"/>
    <property type="match status" value="1"/>
</dbReference>
<name>A0A1I6GXU0_9RHOB</name>
<keyword evidence="5" id="KW-1185">Reference proteome</keyword>
<accession>A0A1I6GXU0</accession>
<dbReference type="AlphaFoldDB" id="A0A1I6GXU0"/>
<feature type="transmembrane region" description="Helical" evidence="1">
    <location>
        <begin position="115"/>
        <end position="133"/>
    </location>
</feature>
<reference evidence="5" key="1">
    <citation type="submission" date="2016-10" db="EMBL/GenBank/DDBJ databases">
        <authorList>
            <person name="Varghese N."/>
            <person name="Submissions S."/>
        </authorList>
    </citation>
    <scope>NUCLEOTIDE SEQUENCE [LARGE SCALE GENOMIC DNA]</scope>
    <source>
        <strain evidence="5">DSM 26879</strain>
    </source>
</reference>
<dbReference type="InterPro" id="IPR029024">
    <property type="entry name" value="TerB-like"/>
</dbReference>
<dbReference type="SUPFAM" id="SSF158682">
    <property type="entry name" value="TerB-like"/>
    <property type="match status" value="1"/>
</dbReference>
<dbReference type="Proteomes" id="UP000199478">
    <property type="component" value="Unassembled WGS sequence"/>
</dbReference>
<protein>
    <submittedName>
        <fullName evidence="4">Tellurite resistance protein TerB</fullName>
    </submittedName>
</protein>
<keyword evidence="1" id="KW-1133">Transmembrane helix</keyword>
<evidence type="ECO:0000256" key="2">
    <source>
        <dbReference type="SAM" id="SignalP"/>
    </source>
</evidence>
<proteinExistence type="predicted"/>
<dbReference type="RefSeq" id="WP_165615035.1">
    <property type="nucleotide sequence ID" value="NZ_FOYP01000001.1"/>
</dbReference>
<dbReference type="Pfam" id="PF05099">
    <property type="entry name" value="TerB"/>
    <property type="match status" value="1"/>
</dbReference>